<comment type="caution">
    <text evidence="1">The sequence shown here is derived from an EMBL/GenBank/DDBJ whole genome shotgun (WGS) entry which is preliminary data.</text>
</comment>
<reference evidence="1" key="1">
    <citation type="submission" date="2016-11" db="EMBL/GenBank/DDBJ databases">
        <title>The genome of Nicotiana attenuata.</title>
        <authorList>
            <person name="Xu S."/>
            <person name="Brockmoeller T."/>
            <person name="Gaquerel E."/>
            <person name="Navarro A."/>
            <person name="Kuhl H."/>
            <person name="Gase K."/>
            <person name="Ling Z."/>
            <person name="Zhou W."/>
            <person name="Kreitzer C."/>
            <person name="Stanke M."/>
            <person name="Tang H."/>
            <person name="Lyons E."/>
            <person name="Pandey P."/>
            <person name="Pandey S.P."/>
            <person name="Timmermann B."/>
            <person name="Baldwin I.T."/>
        </authorList>
    </citation>
    <scope>NUCLEOTIDE SEQUENCE [LARGE SCALE GENOMIC DNA]</scope>
    <source>
        <strain evidence="1">UT</strain>
    </source>
</reference>
<name>A0A1J6JFX6_NICAT</name>
<dbReference type="AlphaFoldDB" id="A0A1J6JFX6"/>
<evidence type="ECO:0000313" key="1">
    <source>
        <dbReference type="EMBL" id="OIT08559.1"/>
    </source>
</evidence>
<gene>
    <name evidence="1" type="ORF">A4A49_18169</name>
</gene>
<organism evidence="1 2">
    <name type="scientific">Nicotiana attenuata</name>
    <name type="common">Coyote tobacco</name>
    <dbReference type="NCBI Taxonomy" id="49451"/>
    <lineage>
        <taxon>Eukaryota</taxon>
        <taxon>Viridiplantae</taxon>
        <taxon>Streptophyta</taxon>
        <taxon>Embryophyta</taxon>
        <taxon>Tracheophyta</taxon>
        <taxon>Spermatophyta</taxon>
        <taxon>Magnoliopsida</taxon>
        <taxon>eudicotyledons</taxon>
        <taxon>Gunneridae</taxon>
        <taxon>Pentapetalae</taxon>
        <taxon>asterids</taxon>
        <taxon>lamiids</taxon>
        <taxon>Solanales</taxon>
        <taxon>Solanaceae</taxon>
        <taxon>Nicotianoideae</taxon>
        <taxon>Nicotianeae</taxon>
        <taxon>Nicotiana</taxon>
    </lineage>
</organism>
<protein>
    <submittedName>
        <fullName evidence="1">Uncharacterized protein</fullName>
    </submittedName>
</protein>
<proteinExistence type="predicted"/>
<dbReference type="EMBL" id="MJEQ01037183">
    <property type="protein sequence ID" value="OIT08559.1"/>
    <property type="molecule type" value="Genomic_DNA"/>
</dbReference>
<sequence>MLISSVVPHFRHCFLPKPGLDSKLVISSSNVFSVRRTSLPPEPMESLLPLSIIRKFTRSLHLIRGVTSLQLYLQRDSKYPFESNSLDEIVIACLWPQRTEI</sequence>
<accession>A0A1J6JFX6</accession>
<dbReference type="Gramene" id="OIT08559">
    <property type="protein sequence ID" value="OIT08559"/>
    <property type="gene ID" value="A4A49_18169"/>
</dbReference>
<keyword evidence="2" id="KW-1185">Reference proteome</keyword>
<evidence type="ECO:0000313" key="2">
    <source>
        <dbReference type="Proteomes" id="UP000187609"/>
    </source>
</evidence>
<dbReference type="Proteomes" id="UP000187609">
    <property type="component" value="Unassembled WGS sequence"/>
</dbReference>